<name>A0A0H1RNY2_9HYPH</name>
<feature type="transmembrane region" description="Helical" evidence="1">
    <location>
        <begin position="111"/>
        <end position="135"/>
    </location>
</feature>
<feature type="transmembrane region" description="Helical" evidence="1">
    <location>
        <begin position="76"/>
        <end position="99"/>
    </location>
</feature>
<feature type="transmembrane region" description="Helical" evidence="1">
    <location>
        <begin position="36"/>
        <end position="56"/>
    </location>
</feature>
<dbReference type="RefSeq" id="WP_047187659.1">
    <property type="nucleotide sequence ID" value="NZ_LCYG01000014.1"/>
</dbReference>
<proteinExistence type="predicted"/>
<evidence type="ECO:0000313" key="3">
    <source>
        <dbReference type="Proteomes" id="UP000035489"/>
    </source>
</evidence>
<keyword evidence="1" id="KW-0812">Transmembrane</keyword>
<dbReference type="Proteomes" id="UP000035489">
    <property type="component" value="Unassembled WGS sequence"/>
</dbReference>
<protein>
    <recommendedName>
        <fullName evidence="4">Yip1 domain-containing protein</fullName>
    </recommendedName>
</protein>
<keyword evidence="1" id="KW-1133">Transmembrane helix</keyword>
<dbReference type="PATRIC" id="fig|1225564.3.peg.1014"/>
<dbReference type="EMBL" id="LCYG01000014">
    <property type="protein sequence ID" value="KLK94367.1"/>
    <property type="molecule type" value="Genomic_DNA"/>
</dbReference>
<gene>
    <name evidence="2" type="ORF">AA309_03800</name>
</gene>
<accession>A0A0H1RNY2</accession>
<keyword evidence="1" id="KW-0472">Membrane</keyword>
<dbReference type="AlphaFoldDB" id="A0A0H1RNY2"/>
<comment type="caution">
    <text evidence="2">The sequence shown here is derived from an EMBL/GenBank/DDBJ whole genome shotgun (WGS) entry which is preliminary data.</text>
</comment>
<dbReference type="STRING" id="1225564.AA309_03800"/>
<dbReference type="OrthoDB" id="9811204at2"/>
<organism evidence="2 3">
    <name type="scientific">Microvirga vignae</name>
    <dbReference type="NCBI Taxonomy" id="1225564"/>
    <lineage>
        <taxon>Bacteria</taxon>
        <taxon>Pseudomonadati</taxon>
        <taxon>Pseudomonadota</taxon>
        <taxon>Alphaproteobacteria</taxon>
        <taxon>Hyphomicrobiales</taxon>
        <taxon>Methylobacteriaceae</taxon>
        <taxon>Microvirga</taxon>
    </lineage>
</organism>
<feature type="transmembrane region" description="Helical" evidence="1">
    <location>
        <begin position="141"/>
        <end position="159"/>
    </location>
</feature>
<evidence type="ECO:0000256" key="1">
    <source>
        <dbReference type="SAM" id="Phobius"/>
    </source>
</evidence>
<reference evidence="2 3" key="1">
    <citation type="submission" date="2015-05" db="EMBL/GenBank/DDBJ databases">
        <title>Draft genome sequence of Microvirga vignae strain BR3299, a novel nitrogen fixing bacteria isolated from Brazil semi-aired region.</title>
        <authorList>
            <person name="Zilli J.E."/>
            <person name="Passos S.R."/>
            <person name="Leite J."/>
            <person name="Baldani J.I."/>
            <person name="Xavier G.R."/>
            <person name="Rumjaneck N.G."/>
            <person name="Simoes-Araujo J.L."/>
        </authorList>
    </citation>
    <scope>NUCLEOTIDE SEQUENCE [LARGE SCALE GENOMIC DNA]</scope>
    <source>
        <strain evidence="2 3">BR3299</strain>
    </source>
</reference>
<sequence>MIVTADEVNRSFRGTLDLLHSRAEGLKSFDMSERGFWRSFTAIWLTLPAYIVSLAFERLRLGLMQPDRSLLDNVWIDLVVALGHVASFITLPLAMIWIARRFSLTKAYVPFVIVTNWITAMGLLVLSVPAMLLLLGWATPSLASVFSLAFAVIIVRMQWFATKATLGLSSLPAIGIVLIGIVLNSCVGSITRGLLG</sequence>
<evidence type="ECO:0008006" key="4">
    <source>
        <dbReference type="Google" id="ProtNLM"/>
    </source>
</evidence>
<keyword evidence="3" id="KW-1185">Reference proteome</keyword>
<feature type="transmembrane region" description="Helical" evidence="1">
    <location>
        <begin position="171"/>
        <end position="190"/>
    </location>
</feature>
<evidence type="ECO:0000313" key="2">
    <source>
        <dbReference type="EMBL" id="KLK94367.1"/>
    </source>
</evidence>